<reference evidence="2 3" key="1">
    <citation type="submission" date="2019-12" db="EMBL/GenBank/DDBJ databases">
        <authorList>
            <person name="Yang R."/>
        </authorList>
    </citation>
    <scope>NUCLEOTIDE SEQUENCE [LARGE SCALE GENOMIC DNA]</scope>
    <source>
        <strain evidence="2 3">DONG20-135</strain>
    </source>
</reference>
<keyword evidence="3" id="KW-1185">Reference proteome</keyword>
<name>A0A6N8U6B4_9FIRM</name>
<feature type="transmembrane region" description="Helical" evidence="1">
    <location>
        <begin position="232"/>
        <end position="251"/>
    </location>
</feature>
<sequence length="266" mass="31575">MKKKEKIMSYLAMEYKQMELYFEDMAKKGWLLKDYEELFFKQVNNAVFMQSEPKTVQYCVDFKSNDSYDYFETCRLSGWNYVASTSYFHIFMHEGESIVPLQSDERIESQLIYDQVYRKELRKFYRGVFIFIFIMYPGIERLLNPAIYENPGYTVTHLSDLMMLGMTLLYFLYSVVMIETIRHMMKKRTFLKRSRHPLSRFLGIYPFTVAMTIFIIYDIINNLQQGKAPLDPFVLIIAVLISLCYSGIYAIRKKGERIGESSVSDK</sequence>
<keyword evidence="1" id="KW-0472">Membrane</keyword>
<evidence type="ECO:0000313" key="2">
    <source>
        <dbReference type="EMBL" id="MXQ73592.1"/>
    </source>
</evidence>
<dbReference type="InterPro" id="IPR021359">
    <property type="entry name" value="DUF2812"/>
</dbReference>
<feature type="transmembrane region" description="Helical" evidence="1">
    <location>
        <begin position="163"/>
        <end position="181"/>
    </location>
</feature>
<proteinExistence type="predicted"/>
<feature type="transmembrane region" description="Helical" evidence="1">
    <location>
        <begin position="202"/>
        <end position="220"/>
    </location>
</feature>
<comment type="caution">
    <text evidence="2">The sequence shown here is derived from an EMBL/GenBank/DDBJ whole genome shotgun (WGS) entry which is preliminary data.</text>
</comment>
<dbReference type="RefSeq" id="WP_160625029.1">
    <property type="nucleotide sequence ID" value="NZ_WUUQ01000002.1"/>
</dbReference>
<keyword evidence="1" id="KW-1133">Transmembrane helix</keyword>
<gene>
    <name evidence="2" type="ORF">GSF08_06550</name>
</gene>
<protein>
    <submittedName>
        <fullName evidence="2">DUF2812 domain-containing protein</fullName>
    </submittedName>
</protein>
<feature type="transmembrane region" description="Helical" evidence="1">
    <location>
        <begin position="124"/>
        <end position="143"/>
    </location>
</feature>
<dbReference type="Proteomes" id="UP000434036">
    <property type="component" value="Unassembled WGS sequence"/>
</dbReference>
<accession>A0A6N8U6B4</accession>
<keyword evidence="1" id="KW-0812">Transmembrane</keyword>
<dbReference type="Pfam" id="PF11193">
    <property type="entry name" value="DUF2812"/>
    <property type="match status" value="1"/>
</dbReference>
<dbReference type="EMBL" id="WUUQ01000002">
    <property type="protein sequence ID" value="MXQ73592.1"/>
    <property type="molecule type" value="Genomic_DNA"/>
</dbReference>
<reference evidence="2 3" key="2">
    <citation type="submission" date="2020-01" db="EMBL/GenBank/DDBJ databases">
        <title>Clostridiaceae sp. nov. isolated from the gut of human by culturomics.</title>
        <authorList>
            <person name="Chang Y."/>
        </authorList>
    </citation>
    <scope>NUCLEOTIDE SEQUENCE [LARGE SCALE GENOMIC DNA]</scope>
    <source>
        <strain evidence="2 3">DONG20-135</strain>
    </source>
</reference>
<organism evidence="2 3">
    <name type="scientific">Copranaerobaculum intestinale</name>
    <dbReference type="NCBI Taxonomy" id="2692629"/>
    <lineage>
        <taxon>Bacteria</taxon>
        <taxon>Bacillati</taxon>
        <taxon>Bacillota</taxon>
        <taxon>Erysipelotrichia</taxon>
        <taxon>Erysipelotrichales</taxon>
        <taxon>Erysipelotrichaceae</taxon>
        <taxon>Copranaerobaculum</taxon>
    </lineage>
</organism>
<dbReference type="AlphaFoldDB" id="A0A6N8U6B4"/>
<evidence type="ECO:0000256" key="1">
    <source>
        <dbReference type="SAM" id="Phobius"/>
    </source>
</evidence>
<evidence type="ECO:0000313" key="3">
    <source>
        <dbReference type="Proteomes" id="UP000434036"/>
    </source>
</evidence>